<evidence type="ECO:0000313" key="1">
    <source>
        <dbReference type="EMBL" id="RGQ42381.1"/>
    </source>
</evidence>
<dbReference type="AlphaFoldDB" id="A0A412AZ01"/>
<evidence type="ECO:0000313" key="2">
    <source>
        <dbReference type="Proteomes" id="UP000284751"/>
    </source>
</evidence>
<protein>
    <submittedName>
        <fullName evidence="1">Uncharacterized protein</fullName>
    </submittedName>
</protein>
<proteinExistence type="predicted"/>
<name>A0A412AZ01_9FIRM</name>
<dbReference type="Proteomes" id="UP000284751">
    <property type="component" value="Unassembled WGS sequence"/>
</dbReference>
<dbReference type="EMBL" id="QRTC01000012">
    <property type="protein sequence ID" value="RGQ42381.1"/>
    <property type="molecule type" value="Genomic_DNA"/>
</dbReference>
<reference evidence="1 2" key="1">
    <citation type="submission" date="2018-08" db="EMBL/GenBank/DDBJ databases">
        <title>A genome reference for cultivated species of the human gut microbiota.</title>
        <authorList>
            <person name="Zou Y."/>
            <person name="Xue W."/>
            <person name="Luo G."/>
        </authorList>
    </citation>
    <scope>NUCLEOTIDE SEQUENCE [LARGE SCALE GENOMIC DNA]</scope>
    <source>
        <strain evidence="1 2">AF28-26</strain>
    </source>
</reference>
<gene>
    <name evidence="1" type="ORF">DWY99_04655</name>
</gene>
<comment type="caution">
    <text evidence="1">The sequence shown here is derived from an EMBL/GenBank/DDBJ whole genome shotgun (WGS) entry which is preliminary data.</text>
</comment>
<organism evidence="1 2">
    <name type="scientific">[Clostridium] leptum</name>
    <dbReference type="NCBI Taxonomy" id="1535"/>
    <lineage>
        <taxon>Bacteria</taxon>
        <taxon>Bacillati</taxon>
        <taxon>Bacillota</taxon>
        <taxon>Clostridia</taxon>
        <taxon>Eubacteriales</taxon>
        <taxon>Oscillospiraceae</taxon>
        <taxon>Oscillospiraceae incertae sedis</taxon>
    </lineage>
</organism>
<sequence>MTATGFAAGAALAKNGAGDADWVQAQQNGQAVRTAPGFAVGGCIGEKNGAGDANWVQAQPGDRFQ</sequence>
<accession>A0A412AZ01</accession>